<dbReference type="eggNOG" id="KOG0667">
    <property type="taxonomic scope" value="Eukaryota"/>
</dbReference>
<keyword evidence="5" id="KW-0067">ATP-binding</keyword>
<dbReference type="Proteomes" id="UP000054560">
    <property type="component" value="Unassembled WGS sequence"/>
</dbReference>
<feature type="domain" description="Protein kinase" evidence="7">
    <location>
        <begin position="1"/>
        <end position="115"/>
    </location>
</feature>
<evidence type="ECO:0000313" key="8">
    <source>
        <dbReference type="EMBL" id="KNC73147.1"/>
    </source>
</evidence>
<dbReference type="RefSeq" id="XP_014147049.1">
    <property type="nucleotide sequence ID" value="XM_014291574.1"/>
</dbReference>
<dbReference type="Pfam" id="PF00069">
    <property type="entry name" value="Pkinase"/>
    <property type="match status" value="1"/>
</dbReference>
<dbReference type="OrthoDB" id="9332038at2759"/>
<organism evidence="8 9">
    <name type="scientific">Sphaeroforma arctica JP610</name>
    <dbReference type="NCBI Taxonomy" id="667725"/>
    <lineage>
        <taxon>Eukaryota</taxon>
        <taxon>Ichthyosporea</taxon>
        <taxon>Ichthyophonida</taxon>
        <taxon>Sphaeroforma</taxon>
    </lineage>
</organism>
<gene>
    <name evidence="8" type="ORF">SARC_14295</name>
</gene>
<evidence type="ECO:0000256" key="1">
    <source>
        <dbReference type="ARBA" id="ARBA00022527"/>
    </source>
</evidence>
<keyword evidence="1" id="KW-0723">Serine/threonine-protein kinase</keyword>
<dbReference type="Gene3D" id="1.10.510.10">
    <property type="entry name" value="Transferase(Phosphotransferase) domain 1"/>
    <property type="match status" value="1"/>
</dbReference>
<dbReference type="SUPFAM" id="SSF56112">
    <property type="entry name" value="Protein kinase-like (PK-like)"/>
    <property type="match status" value="1"/>
</dbReference>
<dbReference type="GeneID" id="25914799"/>
<dbReference type="AlphaFoldDB" id="A0A0L0F8V9"/>
<keyword evidence="9" id="KW-1185">Reference proteome</keyword>
<reference evidence="8 9" key="1">
    <citation type="submission" date="2011-02" db="EMBL/GenBank/DDBJ databases">
        <title>The Genome Sequence of Sphaeroforma arctica JP610.</title>
        <authorList>
            <consortium name="The Broad Institute Genome Sequencing Platform"/>
            <person name="Russ C."/>
            <person name="Cuomo C."/>
            <person name="Young S.K."/>
            <person name="Zeng Q."/>
            <person name="Gargeya S."/>
            <person name="Alvarado L."/>
            <person name="Berlin A."/>
            <person name="Chapman S.B."/>
            <person name="Chen Z."/>
            <person name="Freedman E."/>
            <person name="Gellesch M."/>
            <person name="Goldberg J."/>
            <person name="Griggs A."/>
            <person name="Gujja S."/>
            <person name="Heilman E."/>
            <person name="Heiman D."/>
            <person name="Howarth C."/>
            <person name="Mehta T."/>
            <person name="Neiman D."/>
            <person name="Pearson M."/>
            <person name="Roberts A."/>
            <person name="Saif S."/>
            <person name="Shea T."/>
            <person name="Shenoy N."/>
            <person name="Sisk P."/>
            <person name="Stolte C."/>
            <person name="Sykes S."/>
            <person name="White J."/>
            <person name="Yandava C."/>
            <person name="Burger G."/>
            <person name="Gray M.W."/>
            <person name="Holland P.W.H."/>
            <person name="King N."/>
            <person name="Lang F.B.F."/>
            <person name="Roger A.J."/>
            <person name="Ruiz-Trillo I."/>
            <person name="Haas B."/>
            <person name="Nusbaum C."/>
            <person name="Birren B."/>
        </authorList>
    </citation>
    <scope>NUCLEOTIDE SEQUENCE [LARGE SCALE GENOMIC DNA]</scope>
    <source>
        <strain evidence="8 9">JP610</strain>
    </source>
</reference>
<dbReference type="PROSITE" id="PS50011">
    <property type="entry name" value="PROTEIN_KINASE_DOM"/>
    <property type="match status" value="1"/>
</dbReference>
<feature type="region of interest" description="Disordered" evidence="6">
    <location>
        <begin position="119"/>
        <end position="152"/>
    </location>
</feature>
<dbReference type="EMBL" id="KQ246012">
    <property type="protein sequence ID" value="KNC73147.1"/>
    <property type="molecule type" value="Genomic_DNA"/>
</dbReference>
<evidence type="ECO:0000313" key="9">
    <source>
        <dbReference type="Proteomes" id="UP000054560"/>
    </source>
</evidence>
<dbReference type="GO" id="GO:0005524">
    <property type="term" value="F:ATP binding"/>
    <property type="evidence" value="ECO:0007669"/>
    <property type="project" value="UniProtKB-KW"/>
</dbReference>
<dbReference type="PANTHER" id="PTHR24058">
    <property type="entry name" value="DUAL SPECIFICITY PROTEIN KINASE"/>
    <property type="match status" value="1"/>
</dbReference>
<keyword evidence="4" id="KW-0418">Kinase</keyword>
<protein>
    <recommendedName>
        <fullName evidence="7">Protein kinase domain-containing protein</fullName>
    </recommendedName>
</protein>
<evidence type="ECO:0000256" key="3">
    <source>
        <dbReference type="ARBA" id="ARBA00022741"/>
    </source>
</evidence>
<evidence type="ECO:0000256" key="4">
    <source>
        <dbReference type="ARBA" id="ARBA00022777"/>
    </source>
</evidence>
<keyword evidence="3" id="KW-0547">Nucleotide-binding</keyword>
<evidence type="ECO:0000259" key="7">
    <source>
        <dbReference type="PROSITE" id="PS50011"/>
    </source>
</evidence>
<proteinExistence type="predicted"/>
<dbReference type="InterPro" id="IPR011009">
    <property type="entry name" value="Kinase-like_dom_sf"/>
</dbReference>
<keyword evidence="2" id="KW-0808">Transferase</keyword>
<evidence type="ECO:0000256" key="2">
    <source>
        <dbReference type="ARBA" id="ARBA00022679"/>
    </source>
</evidence>
<accession>A0A0L0F8V9</accession>
<dbReference type="STRING" id="667725.A0A0L0F8V9"/>
<evidence type="ECO:0000256" key="6">
    <source>
        <dbReference type="SAM" id="MobiDB-lite"/>
    </source>
</evidence>
<dbReference type="InterPro" id="IPR000719">
    <property type="entry name" value="Prot_kinase_dom"/>
</dbReference>
<evidence type="ECO:0000256" key="5">
    <source>
        <dbReference type="ARBA" id="ARBA00022840"/>
    </source>
</evidence>
<sequence length="209" mass="23687">MWSLGCILAEMYSGVPIFPGEDEIDQLYSIMEVLGHVPHNHIDASRYKQTYVDDQGRVNTRLHYGKNRRPRAVGVKTLKNMLFGADTQFIDFVERCLQYSDTRWTAEHALRHPWLQEELSKSGRRSSGPQRPTRPIRRRPSGPYIQPNTSNAHDVTISVQTTGIDSYAHTIDHDYLCTYDNSSSTGLKQIILKGPETAPLSVVCADGRQ</sequence>
<dbReference type="InterPro" id="IPR050494">
    <property type="entry name" value="Ser_Thr_dual-spec_kinase"/>
</dbReference>
<dbReference type="GO" id="GO:0004674">
    <property type="term" value="F:protein serine/threonine kinase activity"/>
    <property type="evidence" value="ECO:0007669"/>
    <property type="project" value="UniProtKB-KW"/>
</dbReference>
<name>A0A0L0F8V9_9EUKA</name>